<evidence type="ECO:0000313" key="1">
    <source>
        <dbReference type="EMBL" id="RCW36749.1"/>
    </source>
</evidence>
<comment type="caution">
    <text evidence="1">The sequence shown here is derived from an EMBL/GenBank/DDBJ whole genome shotgun (WGS) entry which is preliminary data.</text>
</comment>
<proteinExistence type="predicted"/>
<gene>
    <name evidence="1" type="ORF">DFO77_10740</name>
</gene>
<dbReference type="Proteomes" id="UP000252733">
    <property type="component" value="Unassembled WGS sequence"/>
</dbReference>
<reference evidence="1 2" key="1">
    <citation type="submission" date="2018-07" db="EMBL/GenBank/DDBJ databases">
        <title>Freshwater and sediment microbial communities from various areas in North America, analyzing microbe dynamics in response to fracking.</title>
        <authorList>
            <person name="Lamendella R."/>
        </authorList>
    </citation>
    <scope>NUCLEOTIDE SEQUENCE [LARGE SCALE GENOMIC DNA]</scope>
    <source>
        <strain evidence="1 2">160A</strain>
    </source>
</reference>
<organism evidence="1 2">
    <name type="scientific">Marinilabilia salmonicolor</name>
    <dbReference type="NCBI Taxonomy" id="989"/>
    <lineage>
        <taxon>Bacteria</taxon>
        <taxon>Pseudomonadati</taxon>
        <taxon>Bacteroidota</taxon>
        <taxon>Bacteroidia</taxon>
        <taxon>Marinilabiliales</taxon>
        <taxon>Marinilabiliaceae</taxon>
        <taxon>Marinilabilia</taxon>
    </lineage>
</organism>
<protein>
    <submittedName>
        <fullName evidence="1">Uncharacterized protein</fullName>
    </submittedName>
</protein>
<dbReference type="AlphaFoldDB" id="A0A368V6N1"/>
<name>A0A368V6N1_9BACT</name>
<keyword evidence="2" id="KW-1185">Reference proteome</keyword>
<accession>A0A368V6N1</accession>
<dbReference type="EMBL" id="QPIZ01000007">
    <property type="protein sequence ID" value="RCW36749.1"/>
    <property type="molecule type" value="Genomic_DNA"/>
</dbReference>
<evidence type="ECO:0000313" key="2">
    <source>
        <dbReference type="Proteomes" id="UP000252733"/>
    </source>
</evidence>
<sequence length="323" mass="38032">MKLKELQDDESFNSLSESDILRKVIPENNDIAVNLFSKLIIREDLTIEQQVIHLYGHLIIEYIASRNDLTNDCYERKLHDELTQLLIKEKIPQQDFNEKMSPYRDLFLHLFKFDLMNLFAPVFPRINEYISGINTQLETKYPFIERIDSVMLGNIFKFIHLTCHGFQPEIFDNQIKNLTVLAEYLATPDGLLSAPALQSSIEALKNEYLDENMMDFYGLDELEYVQFMILNFQSSRDALDLSIIGEKLDEAIILKEKRKKSLAALLYDLCLIAQNQSDFLGLPSYEEWYAEKQITNEMDDRRTWKLFQTRQMKNLFYNTKMLS</sequence>